<keyword evidence="3 7" id="KW-0862">Zinc</keyword>
<comment type="similarity">
    <text evidence="6 9">Belongs to the archaeal rpoM/eukaryotic RPA12/RPB9/RPC11 RNA polymerase family.</text>
</comment>
<feature type="domain" description="TFIIS-type" evidence="10">
    <location>
        <begin position="68"/>
        <end position="108"/>
    </location>
</feature>
<name>A0A0U2NFY8_9CREN</name>
<evidence type="ECO:0000256" key="1">
    <source>
        <dbReference type="ARBA" id="ARBA00022723"/>
    </source>
</evidence>
<feature type="binding site" evidence="7">
    <location>
        <position position="4"/>
    </location>
    <ligand>
        <name>Zn(2+)</name>
        <dbReference type="ChEBI" id="CHEBI:29105"/>
        <label>1</label>
    </ligand>
</feature>
<dbReference type="SMR" id="A0A0U2NFY8"/>
<dbReference type="PANTHER" id="PTHR11239">
    <property type="entry name" value="DNA-DIRECTED RNA POLYMERASE"/>
    <property type="match status" value="1"/>
</dbReference>
<dbReference type="Proteomes" id="UP000065473">
    <property type="component" value="Chromosome"/>
</dbReference>
<dbReference type="Proteomes" id="UP000060043">
    <property type="component" value="Chromosome"/>
</dbReference>
<keyword evidence="2 8" id="KW-0863">Zinc-finger</keyword>
<sequence>MKFCPKCGSMMMPRKENGKTVYKCSKCGYIDTENQKEAKITTVIKHSAKEKTLVLESDMPKTGVQLTRGISCPSCGNDEAYFWILQTRSADEPATRFYKCTKCGKVWREYE</sequence>
<dbReference type="PANTHER" id="PTHR11239:SF12">
    <property type="entry name" value="DNA-DIRECTED RNA POLYMERASE III SUBUNIT RPC10"/>
    <property type="match status" value="1"/>
</dbReference>
<evidence type="ECO:0000313" key="12">
    <source>
        <dbReference type="EMBL" id="ALU32173.1"/>
    </source>
</evidence>
<dbReference type="Gene3D" id="2.20.25.10">
    <property type="match status" value="2"/>
</dbReference>
<evidence type="ECO:0000256" key="6">
    <source>
        <dbReference type="PIRNR" id="PIRNR005586"/>
    </source>
</evidence>
<dbReference type="AlphaFoldDB" id="A0A0U2NFY8"/>
<feature type="binding site" evidence="7">
    <location>
        <position position="75"/>
    </location>
    <ligand>
        <name>Zn(2+)</name>
        <dbReference type="ChEBI" id="CHEBI:29105"/>
        <label>2</label>
    </ligand>
</feature>
<evidence type="ECO:0000256" key="2">
    <source>
        <dbReference type="ARBA" id="ARBA00022771"/>
    </source>
</evidence>
<dbReference type="EMBL" id="CP013695">
    <property type="protein sequence ID" value="ALU32173.1"/>
    <property type="molecule type" value="Genomic_DNA"/>
</dbReference>
<evidence type="ECO:0000256" key="5">
    <source>
        <dbReference type="ARBA" id="ARBA00023163"/>
    </source>
</evidence>
<evidence type="ECO:0000313" key="13">
    <source>
        <dbReference type="Proteomes" id="UP000060043"/>
    </source>
</evidence>
<dbReference type="OrthoDB" id="72957at2157"/>
<keyword evidence="4" id="KW-0805">Transcription regulation</keyword>
<dbReference type="GO" id="GO:0006355">
    <property type="term" value="P:regulation of DNA-templated transcription"/>
    <property type="evidence" value="ECO:0007669"/>
    <property type="project" value="InterPro"/>
</dbReference>
<dbReference type="PaxDb" id="1435377-SUSAZ_00860"/>
<protein>
    <submittedName>
        <fullName evidence="12">DNA-directed RNA polymerase subunit M</fullName>
    </submittedName>
</protein>
<dbReference type="InterPro" id="IPR006288">
    <property type="entry name" value="TFS"/>
</dbReference>
<dbReference type="EMBL" id="CP013694">
    <property type="protein sequence ID" value="ALU29444.1"/>
    <property type="molecule type" value="Genomic_DNA"/>
</dbReference>
<feature type="binding site" evidence="7">
    <location>
        <position position="103"/>
    </location>
    <ligand>
        <name>Zn(2+)</name>
        <dbReference type="ChEBI" id="CHEBI:29105"/>
        <label>2</label>
    </ligand>
</feature>
<dbReference type="InterPro" id="IPR001222">
    <property type="entry name" value="Znf_TFIIS"/>
</dbReference>
<dbReference type="PROSITE" id="PS01030">
    <property type="entry name" value="RNA_POL_M_15KD"/>
    <property type="match status" value="1"/>
</dbReference>
<organism evidence="12 13">
    <name type="scientific">Sulfolobus acidocaldarius</name>
    <dbReference type="NCBI Taxonomy" id="2285"/>
    <lineage>
        <taxon>Archaea</taxon>
        <taxon>Thermoproteota</taxon>
        <taxon>Thermoprotei</taxon>
        <taxon>Sulfolobales</taxon>
        <taxon>Sulfolobaceae</taxon>
        <taxon>Sulfolobus</taxon>
    </lineage>
</organism>
<evidence type="ECO:0000256" key="7">
    <source>
        <dbReference type="PIRSR" id="PIRSR005586-1"/>
    </source>
</evidence>
<feature type="binding site" evidence="7">
    <location>
        <position position="100"/>
    </location>
    <ligand>
        <name>Zn(2+)</name>
        <dbReference type="ChEBI" id="CHEBI:29105"/>
        <label>2</label>
    </ligand>
</feature>
<gene>
    <name evidence="11" type="ORF">ATY89_05435</name>
    <name evidence="12" type="ORF">ATZ20_08455</name>
</gene>
<dbReference type="GeneID" id="14550698"/>
<evidence type="ECO:0000256" key="9">
    <source>
        <dbReference type="RuleBase" id="RU003474"/>
    </source>
</evidence>
<feature type="binding site" evidence="7">
    <location>
        <position position="7"/>
    </location>
    <ligand>
        <name>Zn(2+)</name>
        <dbReference type="ChEBI" id="CHEBI:29105"/>
        <label>1</label>
    </ligand>
</feature>
<dbReference type="GO" id="GO:0003899">
    <property type="term" value="F:DNA-directed RNA polymerase activity"/>
    <property type="evidence" value="ECO:0007669"/>
    <property type="project" value="InterPro"/>
</dbReference>
<dbReference type="GO" id="GO:0008270">
    <property type="term" value="F:zinc ion binding"/>
    <property type="evidence" value="ECO:0007669"/>
    <property type="project" value="UniProtKB-KW"/>
</dbReference>
<dbReference type="PIRSF" id="PIRSF005586">
    <property type="entry name" value="RNApol_RpoM"/>
    <property type="match status" value="1"/>
</dbReference>
<dbReference type="SMART" id="SM00440">
    <property type="entry name" value="ZnF_C2C2"/>
    <property type="match status" value="2"/>
</dbReference>
<accession>A0A0U2NFY8</accession>
<dbReference type="GO" id="GO:0006351">
    <property type="term" value="P:DNA-templated transcription"/>
    <property type="evidence" value="ECO:0007669"/>
    <property type="project" value="InterPro"/>
</dbReference>
<feature type="binding site" evidence="7">
    <location>
        <position position="24"/>
    </location>
    <ligand>
        <name>Zn(2+)</name>
        <dbReference type="ChEBI" id="CHEBI:29105"/>
        <label>1</label>
    </ligand>
</feature>
<evidence type="ECO:0000313" key="11">
    <source>
        <dbReference type="EMBL" id="ALU29444.1"/>
    </source>
</evidence>
<dbReference type="Pfam" id="PF02150">
    <property type="entry name" value="Zn_ribbon_RPB9"/>
    <property type="match status" value="1"/>
</dbReference>
<dbReference type="SUPFAM" id="SSF57783">
    <property type="entry name" value="Zinc beta-ribbon"/>
    <property type="match status" value="2"/>
</dbReference>
<dbReference type="NCBIfam" id="TIGR01384">
    <property type="entry name" value="TFS_arch"/>
    <property type="match status" value="1"/>
</dbReference>
<dbReference type="PROSITE" id="PS51133">
    <property type="entry name" value="ZF_TFIIS_2"/>
    <property type="match status" value="1"/>
</dbReference>
<dbReference type="STRING" id="1435377.SUSAZ_00860"/>
<evidence type="ECO:0000256" key="4">
    <source>
        <dbReference type="ARBA" id="ARBA00023015"/>
    </source>
</evidence>
<dbReference type="Pfam" id="PF01096">
    <property type="entry name" value="Zn_ribbon_TFIIS"/>
    <property type="match status" value="1"/>
</dbReference>
<dbReference type="PROSITE" id="PS00466">
    <property type="entry name" value="ZF_TFIIS_1"/>
    <property type="match status" value="1"/>
</dbReference>
<dbReference type="RefSeq" id="WP_015385375.1">
    <property type="nucleotide sequence ID" value="NZ_BHWZ01000001.1"/>
</dbReference>
<feature type="binding site" evidence="7">
    <location>
        <position position="27"/>
    </location>
    <ligand>
        <name>Zn(2+)</name>
        <dbReference type="ChEBI" id="CHEBI:29105"/>
        <label>1</label>
    </ligand>
</feature>
<dbReference type="GO" id="GO:0000428">
    <property type="term" value="C:DNA-directed RNA polymerase complex"/>
    <property type="evidence" value="ECO:0007669"/>
    <property type="project" value="UniProtKB-KW"/>
</dbReference>
<dbReference type="SMART" id="SM00661">
    <property type="entry name" value="RPOL9"/>
    <property type="match status" value="1"/>
</dbReference>
<reference evidence="12 13" key="1">
    <citation type="submission" date="2015-12" db="EMBL/GenBank/DDBJ databases">
        <title>A stable core within a dynamic pangenome in Sulfolobus acidocaldarius.</title>
        <authorList>
            <person name="Anderson R."/>
            <person name="Kouris A."/>
            <person name="Seward C."/>
            <person name="Campbell K."/>
            <person name="Whitaker R."/>
        </authorList>
    </citation>
    <scope>NUCLEOTIDE SEQUENCE [LARGE SCALE GENOMIC DNA]</scope>
    <source>
        <strain evidence="11">GG12-C01-09</strain>
        <strain evidence="12 13">NG05B_CO5_07</strain>
    </source>
</reference>
<evidence type="ECO:0000259" key="10">
    <source>
        <dbReference type="PROSITE" id="PS51133"/>
    </source>
</evidence>
<dbReference type="CDD" id="cd10511">
    <property type="entry name" value="Zn-ribbon_TFS"/>
    <property type="match status" value="1"/>
</dbReference>
<dbReference type="InterPro" id="IPR019761">
    <property type="entry name" value="DNA-dir_RNA_pol-M_15_CS"/>
</dbReference>
<dbReference type="InterPro" id="IPR012164">
    <property type="entry name" value="Rpa12/Rpb9/Rpc10/TFS"/>
</dbReference>
<feature type="zinc finger region" description="C4-type" evidence="8">
    <location>
        <begin position="4"/>
        <end position="27"/>
    </location>
</feature>
<dbReference type="GO" id="GO:0003676">
    <property type="term" value="F:nucleic acid binding"/>
    <property type="evidence" value="ECO:0007669"/>
    <property type="project" value="InterPro"/>
</dbReference>
<evidence type="ECO:0000256" key="3">
    <source>
        <dbReference type="ARBA" id="ARBA00022833"/>
    </source>
</evidence>
<keyword evidence="5 6" id="KW-0804">Transcription</keyword>
<keyword evidence="12" id="KW-0240">DNA-directed RNA polymerase</keyword>
<proteinExistence type="inferred from homology"/>
<feature type="binding site" evidence="7">
    <location>
        <position position="72"/>
    </location>
    <ligand>
        <name>Zn(2+)</name>
        <dbReference type="ChEBI" id="CHEBI:29105"/>
        <label>2</label>
    </ligand>
</feature>
<dbReference type="InterPro" id="IPR001529">
    <property type="entry name" value="Zn_ribbon_RPB9"/>
</dbReference>
<evidence type="ECO:0000256" key="8">
    <source>
        <dbReference type="PIRSR" id="PIRSR005586-2"/>
    </source>
</evidence>
<keyword evidence="1 7" id="KW-0479">Metal-binding</keyword>